<protein>
    <submittedName>
        <fullName evidence="1">Uncharacterized protein</fullName>
    </submittedName>
</protein>
<organism evidence="1 2">
    <name type="scientific">Scopulibacillus darangshiensis</name>
    <dbReference type="NCBI Taxonomy" id="442528"/>
    <lineage>
        <taxon>Bacteria</taxon>
        <taxon>Bacillati</taxon>
        <taxon>Bacillota</taxon>
        <taxon>Bacilli</taxon>
        <taxon>Bacillales</taxon>
        <taxon>Sporolactobacillaceae</taxon>
        <taxon>Scopulibacillus</taxon>
    </lineage>
</organism>
<comment type="caution">
    <text evidence="1">The sequence shown here is derived from an EMBL/GenBank/DDBJ whole genome shotgun (WGS) entry which is preliminary data.</text>
</comment>
<evidence type="ECO:0000313" key="1">
    <source>
        <dbReference type="EMBL" id="TCP19313.1"/>
    </source>
</evidence>
<reference evidence="1 2" key="1">
    <citation type="submission" date="2019-03" db="EMBL/GenBank/DDBJ databases">
        <title>Genomic Encyclopedia of Type Strains, Phase IV (KMG-IV): sequencing the most valuable type-strain genomes for metagenomic binning, comparative biology and taxonomic classification.</title>
        <authorList>
            <person name="Goeker M."/>
        </authorList>
    </citation>
    <scope>NUCLEOTIDE SEQUENCE [LARGE SCALE GENOMIC DNA]</scope>
    <source>
        <strain evidence="1 2">DSM 19377</strain>
    </source>
</reference>
<dbReference type="AlphaFoldDB" id="A0A4R2NDM4"/>
<dbReference type="EMBL" id="SLXK01000064">
    <property type="protein sequence ID" value="TCP19313.1"/>
    <property type="molecule type" value="Genomic_DNA"/>
</dbReference>
<keyword evidence="2" id="KW-1185">Reference proteome</keyword>
<dbReference type="OrthoDB" id="1726239at2"/>
<sequence length="78" mass="9121">MRIKLETLNQEIDKKSKEVNQIIFGNNSYGERKVRSRARSRDEAEALTQLAIASWEKAVKTGKIKVIGERSIYYDYRE</sequence>
<accession>A0A4R2NDM4</accession>
<evidence type="ECO:0000313" key="2">
    <source>
        <dbReference type="Proteomes" id="UP000295416"/>
    </source>
</evidence>
<gene>
    <name evidence="1" type="ORF">EV207_16411</name>
</gene>
<proteinExistence type="predicted"/>
<name>A0A4R2NDM4_9BACL</name>
<dbReference type="Proteomes" id="UP000295416">
    <property type="component" value="Unassembled WGS sequence"/>
</dbReference>
<dbReference type="RefSeq" id="WP_132748428.1">
    <property type="nucleotide sequence ID" value="NZ_SLXK01000064.1"/>
</dbReference>